<protein>
    <recommendedName>
        <fullName evidence="3">Transglycosylase SLT domain-containing protein</fullName>
    </recommendedName>
</protein>
<dbReference type="InterPro" id="IPR023346">
    <property type="entry name" value="Lysozyme-like_dom_sf"/>
</dbReference>
<evidence type="ECO:0000313" key="5">
    <source>
        <dbReference type="Proteomes" id="UP000179275"/>
    </source>
</evidence>
<keyword evidence="2" id="KW-0732">Signal</keyword>
<dbReference type="Gene3D" id="1.10.530.10">
    <property type="match status" value="1"/>
</dbReference>
<dbReference type="SUPFAM" id="SSF53955">
    <property type="entry name" value="Lysozyme-like"/>
    <property type="match status" value="1"/>
</dbReference>
<proteinExistence type="predicted"/>
<evidence type="ECO:0000259" key="3">
    <source>
        <dbReference type="Pfam" id="PF13406"/>
    </source>
</evidence>
<feature type="chain" id="PRO_5009527320" description="Transglycosylase SLT domain-containing protein" evidence="2">
    <location>
        <begin position="26"/>
        <end position="450"/>
    </location>
</feature>
<feature type="coiled-coil region" evidence="1">
    <location>
        <begin position="185"/>
        <end position="222"/>
    </location>
</feature>
<reference evidence="4 5" key="1">
    <citation type="journal article" date="2016" name="Nat. Commun.">
        <title>Thousands of microbial genomes shed light on interconnected biogeochemical processes in an aquifer system.</title>
        <authorList>
            <person name="Anantharaman K."/>
            <person name="Brown C.T."/>
            <person name="Hug L.A."/>
            <person name="Sharon I."/>
            <person name="Castelle C.J."/>
            <person name="Probst A.J."/>
            <person name="Thomas B.C."/>
            <person name="Singh A."/>
            <person name="Wilkins M.J."/>
            <person name="Karaoz U."/>
            <person name="Brodie E.L."/>
            <person name="Williams K.H."/>
            <person name="Hubbard S.S."/>
            <person name="Banfield J.F."/>
        </authorList>
    </citation>
    <scope>NUCLEOTIDE SEQUENCE [LARGE SCALE GENOMIC DNA]</scope>
</reference>
<sequence length="450" mass="49086">MVKNTAVFLCLIIVFLAFQSFKGEAAFDCLTLNTNSSQADRNFCKKELSLIEAELAKLLKLQKEQQKQTGTLAGDVSYLTSQINALKAKIKARSLVIAQLKVAITEKVSAISSLNEKIEREHESIAQLIRNTNEFDNETLIHLMFSDESISDFYSDLESYASIKRAVKESVDQIRGIKTETETQKKDLETKQNAETDAKAELESAQKKVTQSETEKKQLLAISKQNEAAYQKLAAEKKARADRIRSALFPLAGTSQKIEFGTALEYANEVNKMLGVDPAFLLAILTQESNLGANVGQCYLTDTTTGAGVGKNTGTPFINVMKPTRDVQPFLDITSALGLNAFQTAVSCPIAEVAGWGGAMGPAQFIPSTWKLFETRLQALLGHFANPWSPRDAFVASGMYLADLGGVGTSTSSQNFAACRYYGSGGGSCYYSQGVQRLKATIQANIDLLQ</sequence>
<dbReference type="Proteomes" id="UP000179275">
    <property type="component" value="Unassembled WGS sequence"/>
</dbReference>
<feature type="signal peptide" evidence="2">
    <location>
        <begin position="1"/>
        <end position="25"/>
    </location>
</feature>
<dbReference type="AlphaFoldDB" id="A0A1F6W2H3"/>
<organism evidence="4 5">
    <name type="scientific">Candidatus Nomurabacteria bacterium RIFCSPHIGHO2_02_FULL_42_19</name>
    <dbReference type="NCBI Taxonomy" id="1801756"/>
    <lineage>
        <taxon>Bacteria</taxon>
        <taxon>Candidatus Nomuraibacteriota</taxon>
    </lineage>
</organism>
<keyword evidence="1" id="KW-0175">Coiled coil</keyword>
<evidence type="ECO:0000313" key="4">
    <source>
        <dbReference type="EMBL" id="OGI76107.1"/>
    </source>
</evidence>
<dbReference type="STRING" id="1801756.A3C67_00445"/>
<dbReference type="Pfam" id="PF13406">
    <property type="entry name" value="SLT_2"/>
    <property type="match status" value="1"/>
</dbReference>
<comment type="caution">
    <text evidence="4">The sequence shown here is derived from an EMBL/GenBank/DDBJ whole genome shotgun (WGS) entry which is preliminary data.</text>
</comment>
<name>A0A1F6W2H3_9BACT</name>
<gene>
    <name evidence="4" type="ORF">A3C67_00445</name>
</gene>
<dbReference type="EMBL" id="MFUG01000010">
    <property type="protein sequence ID" value="OGI76107.1"/>
    <property type="molecule type" value="Genomic_DNA"/>
</dbReference>
<dbReference type="Gene3D" id="6.10.250.3150">
    <property type="match status" value="1"/>
</dbReference>
<evidence type="ECO:0000256" key="1">
    <source>
        <dbReference type="SAM" id="Coils"/>
    </source>
</evidence>
<feature type="domain" description="Transglycosylase SLT" evidence="3">
    <location>
        <begin position="201"/>
        <end position="402"/>
    </location>
</feature>
<evidence type="ECO:0000256" key="2">
    <source>
        <dbReference type="SAM" id="SignalP"/>
    </source>
</evidence>
<accession>A0A1F6W2H3</accession>
<dbReference type="InterPro" id="IPR031304">
    <property type="entry name" value="SLT_2"/>
</dbReference>